<dbReference type="PANTHER" id="PTHR43649:SF11">
    <property type="entry name" value="ABC TRANSPORTER SUBSTRATE-BINDING PROTEIN YESO-RELATED"/>
    <property type="match status" value="1"/>
</dbReference>
<evidence type="ECO:0008006" key="3">
    <source>
        <dbReference type="Google" id="ProtNLM"/>
    </source>
</evidence>
<dbReference type="Pfam" id="PF13416">
    <property type="entry name" value="SBP_bac_8"/>
    <property type="match status" value="1"/>
</dbReference>
<accession>A0A2M9HSD8</accession>
<dbReference type="AlphaFoldDB" id="A0A2M9HSD8"/>
<gene>
    <name evidence="1" type="ORF">CUU80_00770</name>
</gene>
<dbReference type="Gene3D" id="3.40.190.10">
    <property type="entry name" value="Periplasmic binding protein-like II"/>
    <property type="match status" value="2"/>
</dbReference>
<evidence type="ECO:0000313" key="2">
    <source>
        <dbReference type="Proteomes" id="UP000228755"/>
    </source>
</evidence>
<dbReference type="EMBL" id="PGLQ01000001">
    <property type="protein sequence ID" value="PJM79718.1"/>
    <property type="molecule type" value="Genomic_DNA"/>
</dbReference>
<dbReference type="OrthoDB" id="7918484at2"/>
<dbReference type="InterPro" id="IPR050490">
    <property type="entry name" value="Bact_solute-bd_prot1"/>
</dbReference>
<protein>
    <recommendedName>
        <fullName evidence="3">ABC transporter substrate-binding protein</fullName>
    </recommendedName>
</protein>
<organism evidence="1 2">
    <name type="scientific">Bifidobacterium scaligerum</name>
    <dbReference type="NCBI Taxonomy" id="2052656"/>
    <lineage>
        <taxon>Bacteria</taxon>
        <taxon>Bacillati</taxon>
        <taxon>Actinomycetota</taxon>
        <taxon>Actinomycetes</taxon>
        <taxon>Bifidobacteriales</taxon>
        <taxon>Bifidobacteriaceae</taxon>
        <taxon>Bifidobacterium</taxon>
    </lineage>
</organism>
<dbReference type="SUPFAM" id="SSF53850">
    <property type="entry name" value="Periplasmic binding protein-like II"/>
    <property type="match status" value="1"/>
</dbReference>
<dbReference type="Proteomes" id="UP000228755">
    <property type="component" value="Unassembled WGS sequence"/>
</dbReference>
<dbReference type="PANTHER" id="PTHR43649">
    <property type="entry name" value="ARABINOSE-BINDING PROTEIN-RELATED"/>
    <property type="match status" value="1"/>
</dbReference>
<sequence>MPHASTPFANDKLLADDLRELTMKYMWKKIAAAALVAATLCSAAACGSSVGVSDVPVVPAEGDVTIRLNWWGGDARIKATEQAVKGFEAEHPNIHVDMEYSDWTGYWDKLAVQSAGGNAPDVMQMDQLYLAFYGSMNALLDMDKASQYLDLSHMDADTRNTGKVDGVQVAAPATIAQFGVIVNNDILDELGVAMPSTDTWTWDDFERVAQEVSQKSGNKYIGSIFMNNSYGLELWARQHGESTFDGNKVSISPETLASFLEKPADWAKNGIEGNAERWSENVTASMNDTDFGKGRQAFMLTQATQITPYAQAAGNPRMTLVPLPQMNPGEKTMYFKNGMYWAISSGSQHPAEAAMLVDYLINDSKAGAILGTERGIPANNDIRTALAKTATGTDKLSLDFVDAIRPTVGKAPAVVPNGASELDKTIVRYQQDVVFGKRKPLEAAKSMIDELQESIDFNS</sequence>
<comment type="caution">
    <text evidence="1">The sequence shown here is derived from an EMBL/GenBank/DDBJ whole genome shotgun (WGS) entry which is preliminary data.</text>
</comment>
<proteinExistence type="predicted"/>
<dbReference type="InterPro" id="IPR006059">
    <property type="entry name" value="SBP"/>
</dbReference>
<reference evidence="1 2" key="1">
    <citation type="submission" date="2017-11" db="EMBL/GenBank/DDBJ databases">
        <title>Draft genome sequences of strains TRE 1, TRE D, TRE H and TRI 7, isolated from tamarins, belonging to four potential novel Bifidobacterium species.</title>
        <authorList>
            <person name="Mattarelli P."/>
            <person name="Modesto M."/>
            <person name="Bonetti A."/>
            <person name="Puglisi E."/>
            <person name="Morelli L."/>
        </authorList>
    </citation>
    <scope>NUCLEOTIDE SEQUENCE [LARGE SCALE GENOMIC DNA]</scope>
    <source>
        <strain evidence="2">TRED</strain>
    </source>
</reference>
<evidence type="ECO:0000313" key="1">
    <source>
        <dbReference type="EMBL" id="PJM79718.1"/>
    </source>
</evidence>
<keyword evidence="2" id="KW-1185">Reference proteome</keyword>
<name>A0A2M9HSD8_9BIFI</name>